<gene>
    <name evidence="1" type="ORF">HHS34_004420</name>
</gene>
<name>A0ACD5HKH7_9PROT</name>
<keyword evidence="2" id="KW-1185">Reference proteome</keyword>
<dbReference type="EMBL" id="CP127526">
    <property type="protein sequence ID" value="XRI74446.1"/>
    <property type="molecule type" value="Genomic_DNA"/>
</dbReference>
<proteinExistence type="predicted"/>
<sequence length="189" mass="21221">MSYPKQSANDDEHFRIAAKAIIALRNEKLAVIARNLQFDPGGLSGWLGGTPNRLSFEKKEILSCYLGLEYAHISTQVVHYWPTCTDDLIAFIPSLLNQKMLKSISINMITSDTIPIGCVYHSKIGESTFIALCKAQNKAFPIPIISPEETGWGNLLPSIEITRNTWNTWWSDQNKSPEEIAGYLFRSSE</sequence>
<accession>A0ACD5HKH7</accession>
<dbReference type="Proteomes" id="UP001195965">
    <property type="component" value="Chromosome"/>
</dbReference>
<reference evidence="1 2" key="1">
    <citation type="journal article" date="2021" name="ISME J.">
        <title>Genomic evolution of the class Acidithiobacillia: deep-branching Proteobacteria living in extreme acidic conditions.</title>
        <authorList>
            <person name="Moya-Beltran A."/>
            <person name="Beard S."/>
            <person name="Rojas-Villalobos C."/>
            <person name="Issotta F."/>
            <person name="Gallardo Y."/>
            <person name="Ulloa R."/>
            <person name="Giaveno A."/>
            <person name="Degli Esposti M."/>
            <person name="Johnson D.B."/>
            <person name="Quatrini R."/>
        </authorList>
    </citation>
    <scope>NUCLEOTIDE SEQUENCE [LARGE SCALE GENOMIC DNA]</scope>
    <source>
        <strain evidence="1 2">GG1-14</strain>
    </source>
</reference>
<evidence type="ECO:0000313" key="2">
    <source>
        <dbReference type="Proteomes" id="UP001195965"/>
    </source>
</evidence>
<evidence type="ECO:0000313" key="1">
    <source>
        <dbReference type="EMBL" id="XRI74446.1"/>
    </source>
</evidence>
<organism evidence="1 2">
    <name type="scientific">Acidithiobacillus montserratensis</name>
    <dbReference type="NCBI Taxonomy" id="2729135"/>
    <lineage>
        <taxon>Bacteria</taxon>
        <taxon>Pseudomonadati</taxon>
        <taxon>Pseudomonadota</taxon>
        <taxon>Acidithiobacillia</taxon>
        <taxon>Acidithiobacillales</taxon>
        <taxon>Acidithiobacillaceae</taxon>
        <taxon>Acidithiobacillus</taxon>
    </lineage>
</organism>
<protein>
    <submittedName>
        <fullName evidence="1">Uncharacterized protein</fullName>
    </submittedName>
</protein>